<feature type="chain" id="PRO_5025599594" evidence="3">
    <location>
        <begin position="28"/>
        <end position="518"/>
    </location>
</feature>
<dbReference type="Proteomes" id="UP000799770">
    <property type="component" value="Unassembled WGS sequence"/>
</dbReference>
<protein>
    <submittedName>
        <fullName evidence="5">Family 1 glycosyltransferase</fullName>
    </submittedName>
</protein>
<evidence type="ECO:0000313" key="6">
    <source>
        <dbReference type="Proteomes" id="UP000799770"/>
    </source>
</evidence>
<dbReference type="SUPFAM" id="SSF53756">
    <property type="entry name" value="UDP-Glycosyltransferase/glycogen phosphorylase"/>
    <property type="match status" value="1"/>
</dbReference>
<dbReference type="EMBL" id="ML977339">
    <property type="protein sequence ID" value="KAF2110238.1"/>
    <property type="molecule type" value="Genomic_DNA"/>
</dbReference>
<reference evidence="5" key="1">
    <citation type="journal article" date="2020" name="Stud. Mycol.">
        <title>101 Dothideomycetes genomes: a test case for predicting lifestyles and emergence of pathogens.</title>
        <authorList>
            <person name="Haridas S."/>
            <person name="Albert R."/>
            <person name="Binder M."/>
            <person name="Bloem J."/>
            <person name="Labutti K."/>
            <person name="Salamov A."/>
            <person name="Andreopoulos B."/>
            <person name="Baker S."/>
            <person name="Barry K."/>
            <person name="Bills G."/>
            <person name="Bluhm B."/>
            <person name="Cannon C."/>
            <person name="Castanera R."/>
            <person name="Culley D."/>
            <person name="Daum C."/>
            <person name="Ezra D."/>
            <person name="Gonzalez J."/>
            <person name="Henrissat B."/>
            <person name="Kuo A."/>
            <person name="Liang C."/>
            <person name="Lipzen A."/>
            <person name="Lutzoni F."/>
            <person name="Magnuson J."/>
            <person name="Mondo S."/>
            <person name="Nolan M."/>
            <person name="Ohm R."/>
            <person name="Pangilinan J."/>
            <person name="Park H.-J."/>
            <person name="Ramirez L."/>
            <person name="Alfaro M."/>
            <person name="Sun H."/>
            <person name="Tritt A."/>
            <person name="Yoshinaga Y."/>
            <person name="Zwiers L.-H."/>
            <person name="Turgeon B."/>
            <person name="Goodwin S."/>
            <person name="Spatafora J."/>
            <person name="Crous P."/>
            <person name="Grigoriev I."/>
        </authorList>
    </citation>
    <scope>NUCLEOTIDE SEQUENCE</scope>
    <source>
        <strain evidence="5">CBS 627.86</strain>
    </source>
</reference>
<accession>A0A6A5YVW3</accession>
<keyword evidence="2 5" id="KW-0808">Transferase</keyword>
<gene>
    <name evidence="5" type="ORF">BDV96DRAFT_651378</name>
</gene>
<dbReference type="GO" id="GO:0016758">
    <property type="term" value="F:hexosyltransferase activity"/>
    <property type="evidence" value="ECO:0007669"/>
    <property type="project" value="UniProtKB-ARBA"/>
</dbReference>
<keyword evidence="1" id="KW-0328">Glycosyltransferase</keyword>
<feature type="signal peptide" evidence="3">
    <location>
        <begin position="1"/>
        <end position="27"/>
    </location>
</feature>
<feature type="domain" description="Erythromycin biosynthesis protein CIII-like C-terminal" evidence="4">
    <location>
        <begin position="388"/>
        <end position="493"/>
    </location>
</feature>
<dbReference type="PANTHER" id="PTHR48043">
    <property type="entry name" value="EG:EG0003.4 PROTEIN-RELATED"/>
    <property type="match status" value="1"/>
</dbReference>
<evidence type="ECO:0000259" key="4">
    <source>
        <dbReference type="Pfam" id="PF06722"/>
    </source>
</evidence>
<dbReference type="GO" id="GO:0008194">
    <property type="term" value="F:UDP-glycosyltransferase activity"/>
    <property type="evidence" value="ECO:0007669"/>
    <property type="project" value="InterPro"/>
</dbReference>
<dbReference type="Pfam" id="PF06722">
    <property type="entry name" value="EryCIII-like_C"/>
    <property type="match status" value="1"/>
</dbReference>
<dbReference type="AlphaFoldDB" id="A0A6A5YVW3"/>
<dbReference type="PANTHER" id="PTHR48043:SF145">
    <property type="entry name" value="FI06409P-RELATED"/>
    <property type="match status" value="1"/>
</dbReference>
<evidence type="ECO:0000256" key="1">
    <source>
        <dbReference type="ARBA" id="ARBA00022676"/>
    </source>
</evidence>
<dbReference type="OrthoDB" id="5835829at2759"/>
<name>A0A6A5YVW3_9PLEO</name>
<organism evidence="5 6">
    <name type="scientific">Lophiotrema nucula</name>
    <dbReference type="NCBI Taxonomy" id="690887"/>
    <lineage>
        <taxon>Eukaryota</taxon>
        <taxon>Fungi</taxon>
        <taxon>Dikarya</taxon>
        <taxon>Ascomycota</taxon>
        <taxon>Pezizomycotina</taxon>
        <taxon>Dothideomycetes</taxon>
        <taxon>Pleosporomycetidae</taxon>
        <taxon>Pleosporales</taxon>
        <taxon>Lophiotremataceae</taxon>
        <taxon>Lophiotrema</taxon>
    </lineage>
</organism>
<keyword evidence="6" id="KW-1185">Reference proteome</keyword>
<dbReference type="InterPro" id="IPR010610">
    <property type="entry name" value="EryCIII-like_C"/>
</dbReference>
<dbReference type="InterPro" id="IPR002213">
    <property type="entry name" value="UDP_glucos_trans"/>
</dbReference>
<dbReference type="Gene3D" id="3.40.50.2000">
    <property type="entry name" value="Glycogen Phosphorylase B"/>
    <property type="match status" value="2"/>
</dbReference>
<dbReference type="InterPro" id="IPR050271">
    <property type="entry name" value="UDP-glycosyltransferase"/>
</dbReference>
<keyword evidence="3" id="KW-0732">Signal</keyword>
<evidence type="ECO:0000256" key="2">
    <source>
        <dbReference type="ARBA" id="ARBA00022679"/>
    </source>
</evidence>
<evidence type="ECO:0000256" key="3">
    <source>
        <dbReference type="SAM" id="SignalP"/>
    </source>
</evidence>
<proteinExistence type="predicted"/>
<dbReference type="CDD" id="cd03784">
    <property type="entry name" value="GT1_Gtf-like"/>
    <property type="match status" value="1"/>
</dbReference>
<sequence length="518" mass="56824">MSKHIASAAVVFLAILVAYFTQQPSQQSPTQQVSGRNNTALFLVSDGHGLHNVHMATIQALRENHPEVEIHVASWAPVDKKVKRLHNKATFHPLNGPSFFGAGLRAMAASGATDITAGIMDPGLGGFAKFSQFVQLYISPWLNEEHFALFEESVSLLESVDPAVVVLDYFMWPAISAAREKNRLHAFVTPNMLADTFAFEQPWFQGYWKYPPWGSMMPFPIPWKDIPYNVWNAIKARKVLSRTPYQQAKREYLEGRGVKSAGSSMNFHGAKSGPDTPWITQTLLGGSFPLTRMPTNVTCTGPILIESAPAGEQDPELTAWLSRAPTILINLGSLISFDEQRAVAFAQALVSLLDDRTDLQVLWKYVKAGDYSEESFRAIAEKHTTSDRFRIVTWLEADPIAILETGNIVAFVHHGGAGSYHEALHAGVPHVVLPLWVDHYNIAALVSYLNIGMIGCQESTPQWTSECLASSITSVIDESGKSKVIRDNSKRLGRISKASPGRVGAAKVIADLAAIGHA</sequence>
<evidence type="ECO:0000313" key="5">
    <source>
        <dbReference type="EMBL" id="KAF2110238.1"/>
    </source>
</evidence>